<evidence type="ECO:0000256" key="1">
    <source>
        <dbReference type="SAM" id="MobiDB-lite"/>
    </source>
</evidence>
<keyword evidence="3" id="KW-1185">Reference proteome</keyword>
<accession>A0ABV7WNV5</accession>
<sequence length="364" mass="39415">MREPAPTPEPAQPAEPAQDPSGPTGAALREVAYHHEPYWGPATGDWIKTLLLFFDGVAVLVPDYMRDRPLETDPTLAQPLADQGLLHRLSPETLVDQSTAEALTELLDDLLTAGAFDDLERHGAFAELSYSRLGGTADAGLTEVVLAQLRDRGLARHSTDGVSVPMHPVVRSFILVALPQLLRLPAERAGYALQPASTRPRHVHALQDALSFDALPTAGHVVALDLEQVTLDLAPVPLDEVLDFRRQHGAAHRAYARDLRHLVRDLADLDQDTRDQALTDRREALADTADQLRRLARTSWRRPLATFGLGIAGSAVSLAAGNLPAAGITAAGALLGLRRQADPASAYSYLFQAQERLSGRGRRT</sequence>
<evidence type="ECO:0000313" key="3">
    <source>
        <dbReference type="Proteomes" id="UP001595685"/>
    </source>
</evidence>
<feature type="region of interest" description="Disordered" evidence="1">
    <location>
        <begin position="1"/>
        <end position="25"/>
    </location>
</feature>
<name>A0ABV7WNV5_9MICO</name>
<dbReference type="Proteomes" id="UP001595685">
    <property type="component" value="Unassembled WGS sequence"/>
</dbReference>
<reference evidence="3" key="1">
    <citation type="journal article" date="2019" name="Int. J. Syst. Evol. Microbiol.">
        <title>The Global Catalogue of Microorganisms (GCM) 10K type strain sequencing project: providing services to taxonomists for standard genome sequencing and annotation.</title>
        <authorList>
            <consortium name="The Broad Institute Genomics Platform"/>
            <consortium name="The Broad Institute Genome Sequencing Center for Infectious Disease"/>
            <person name="Wu L."/>
            <person name="Ma J."/>
        </authorList>
    </citation>
    <scope>NUCLEOTIDE SEQUENCE [LARGE SCALE GENOMIC DNA]</scope>
    <source>
        <strain evidence="3">NCAIM B.02333</strain>
    </source>
</reference>
<evidence type="ECO:0000313" key="2">
    <source>
        <dbReference type="EMBL" id="MFC3690253.1"/>
    </source>
</evidence>
<dbReference type="EMBL" id="JBHRWW010000019">
    <property type="protein sequence ID" value="MFC3690253.1"/>
    <property type="molecule type" value="Genomic_DNA"/>
</dbReference>
<comment type="caution">
    <text evidence="2">The sequence shown here is derived from an EMBL/GenBank/DDBJ whole genome shotgun (WGS) entry which is preliminary data.</text>
</comment>
<organism evidence="2 3">
    <name type="scientific">Aquipuribacter hungaricus</name>
    <dbReference type="NCBI Taxonomy" id="545624"/>
    <lineage>
        <taxon>Bacteria</taxon>
        <taxon>Bacillati</taxon>
        <taxon>Actinomycetota</taxon>
        <taxon>Actinomycetes</taxon>
        <taxon>Micrococcales</taxon>
        <taxon>Intrasporangiaceae</taxon>
        <taxon>Aquipuribacter</taxon>
    </lineage>
</organism>
<proteinExistence type="predicted"/>
<feature type="compositionally biased region" description="Pro residues" evidence="1">
    <location>
        <begin position="1"/>
        <end position="13"/>
    </location>
</feature>
<gene>
    <name evidence="2" type="ORF">ACFOLH_18050</name>
</gene>
<dbReference type="RefSeq" id="WP_340289256.1">
    <property type="nucleotide sequence ID" value="NZ_JBBEOI010000006.1"/>
</dbReference>
<protein>
    <submittedName>
        <fullName evidence="2">Uncharacterized protein</fullName>
    </submittedName>
</protein>